<dbReference type="CDD" id="cd01427">
    <property type="entry name" value="HAD_like"/>
    <property type="match status" value="1"/>
</dbReference>
<protein>
    <recommendedName>
        <fullName evidence="3">HAD family hydrolase</fullName>
    </recommendedName>
</protein>
<dbReference type="SUPFAM" id="SSF56784">
    <property type="entry name" value="HAD-like"/>
    <property type="match status" value="1"/>
</dbReference>
<proteinExistence type="predicted"/>
<dbReference type="PANTHER" id="PTHR43434">
    <property type="entry name" value="PHOSPHOGLYCOLATE PHOSPHATASE"/>
    <property type="match status" value="1"/>
</dbReference>
<dbReference type="GO" id="GO:0008967">
    <property type="term" value="F:phosphoglycolate phosphatase activity"/>
    <property type="evidence" value="ECO:0007669"/>
    <property type="project" value="TreeGrafter"/>
</dbReference>
<evidence type="ECO:0008006" key="3">
    <source>
        <dbReference type="Google" id="ProtNLM"/>
    </source>
</evidence>
<dbReference type="AlphaFoldDB" id="A0A0G0E873"/>
<dbReference type="InterPro" id="IPR050155">
    <property type="entry name" value="HAD-like_hydrolase_sf"/>
</dbReference>
<accession>A0A0G0E873</accession>
<dbReference type="EMBL" id="LBQC01000033">
    <property type="protein sequence ID" value="KKP71540.1"/>
    <property type="molecule type" value="Genomic_DNA"/>
</dbReference>
<dbReference type="InterPro" id="IPR036412">
    <property type="entry name" value="HAD-like_sf"/>
</dbReference>
<reference evidence="1 2" key="1">
    <citation type="journal article" date="2015" name="Nature">
        <title>rRNA introns, odd ribosomes, and small enigmatic genomes across a large radiation of phyla.</title>
        <authorList>
            <person name="Brown C.T."/>
            <person name="Hug L.A."/>
            <person name="Thomas B.C."/>
            <person name="Sharon I."/>
            <person name="Castelle C.J."/>
            <person name="Singh A."/>
            <person name="Wilkins M.J."/>
            <person name="Williams K.H."/>
            <person name="Banfield J.F."/>
        </authorList>
    </citation>
    <scope>NUCLEOTIDE SEQUENCE [LARGE SCALE GENOMIC DNA]</scope>
</reference>
<dbReference type="Pfam" id="PF13419">
    <property type="entry name" value="HAD_2"/>
    <property type="match status" value="1"/>
</dbReference>
<dbReference type="GO" id="GO:0005829">
    <property type="term" value="C:cytosol"/>
    <property type="evidence" value="ECO:0007669"/>
    <property type="project" value="TreeGrafter"/>
</dbReference>
<dbReference type="PANTHER" id="PTHR43434:SF1">
    <property type="entry name" value="PHOSPHOGLYCOLATE PHOSPHATASE"/>
    <property type="match status" value="1"/>
</dbReference>
<dbReference type="SFLD" id="SFLDS00003">
    <property type="entry name" value="Haloacid_Dehalogenase"/>
    <property type="match status" value="1"/>
</dbReference>
<dbReference type="Gene3D" id="1.10.150.730">
    <property type="match status" value="1"/>
</dbReference>
<gene>
    <name evidence="1" type="ORF">UR68_C0033G0012</name>
</gene>
<dbReference type="Proteomes" id="UP000034457">
    <property type="component" value="Unassembled WGS sequence"/>
</dbReference>
<name>A0A0G0E873_9BACT</name>
<comment type="caution">
    <text evidence="1">The sequence shown here is derived from an EMBL/GenBank/DDBJ whole genome shotgun (WGS) entry which is preliminary data.</text>
</comment>
<dbReference type="InterPro" id="IPR041492">
    <property type="entry name" value="HAD_2"/>
</dbReference>
<evidence type="ECO:0000313" key="1">
    <source>
        <dbReference type="EMBL" id="KKP71540.1"/>
    </source>
</evidence>
<dbReference type="InterPro" id="IPR006439">
    <property type="entry name" value="HAD-SF_hydro_IA"/>
</dbReference>
<dbReference type="SFLD" id="SFLDG01129">
    <property type="entry name" value="C1.5:_HAD__Beta-PGM__Phosphata"/>
    <property type="match status" value="1"/>
</dbReference>
<organism evidence="1 2">
    <name type="scientific">Candidatus Roizmanbacteria bacterium GW2011_GWA2_35_19</name>
    <dbReference type="NCBI Taxonomy" id="1618478"/>
    <lineage>
        <taxon>Bacteria</taxon>
        <taxon>Candidatus Roizmaniibacteriota</taxon>
    </lineage>
</organism>
<sequence>MRAGKFPMKQFSIPLGKYLENNPKKYLIFDLDETLFRIIWPEDTAFIIKKYLKIIDPNFLNKNVWGYEYYNQLIKKLGQKVKKKLNAIYIEFELRLLNNLTDVNLELIDFIKSNQQNYTFYIWSNNQRKTIESILKKFNCANYFKEIVSATDVSLFKPDTEGFYRLYEANQNKKEYLMIGDSENDKKAAKNSGIDYLYLHI</sequence>
<dbReference type="STRING" id="1618478.UR68_C0033G0012"/>
<evidence type="ECO:0000313" key="2">
    <source>
        <dbReference type="Proteomes" id="UP000034457"/>
    </source>
</evidence>
<dbReference type="GO" id="GO:0006281">
    <property type="term" value="P:DNA repair"/>
    <property type="evidence" value="ECO:0007669"/>
    <property type="project" value="TreeGrafter"/>
</dbReference>
<dbReference type="NCBIfam" id="TIGR01549">
    <property type="entry name" value="HAD-SF-IA-v1"/>
    <property type="match status" value="1"/>
</dbReference>
<dbReference type="Gene3D" id="3.40.50.1000">
    <property type="entry name" value="HAD superfamily/HAD-like"/>
    <property type="match status" value="1"/>
</dbReference>
<dbReference type="InterPro" id="IPR023214">
    <property type="entry name" value="HAD_sf"/>
</dbReference>